<dbReference type="AlphaFoldDB" id="A0AAD5W000"/>
<feature type="transmembrane region" description="Helical" evidence="1">
    <location>
        <begin position="88"/>
        <end position="109"/>
    </location>
</feature>
<keyword evidence="3" id="KW-1185">Reference proteome</keyword>
<feature type="transmembrane region" description="Helical" evidence="1">
    <location>
        <begin position="43"/>
        <end position="64"/>
    </location>
</feature>
<keyword evidence="1" id="KW-0812">Transmembrane</keyword>
<organism evidence="2 3">
    <name type="scientific">Leucocoprinus birnbaumii</name>
    <dbReference type="NCBI Taxonomy" id="56174"/>
    <lineage>
        <taxon>Eukaryota</taxon>
        <taxon>Fungi</taxon>
        <taxon>Dikarya</taxon>
        <taxon>Basidiomycota</taxon>
        <taxon>Agaricomycotina</taxon>
        <taxon>Agaricomycetes</taxon>
        <taxon>Agaricomycetidae</taxon>
        <taxon>Agaricales</taxon>
        <taxon>Agaricineae</taxon>
        <taxon>Agaricaceae</taxon>
        <taxon>Leucocoprinus</taxon>
    </lineage>
</organism>
<dbReference type="Proteomes" id="UP001213000">
    <property type="component" value="Unassembled WGS sequence"/>
</dbReference>
<gene>
    <name evidence="2" type="ORF">NP233_g3131</name>
</gene>
<dbReference type="EMBL" id="JANIEX010000145">
    <property type="protein sequence ID" value="KAJ3572361.1"/>
    <property type="molecule type" value="Genomic_DNA"/>
</dbReference>
<comment type="caution">
    <text evidence="2">The sequence shown here is derived from an EMBL/GenBank/DDBJ whole genome shotgun (WGS) entry which is preliminary data.</text>
</comment>
<reference evidence="2" key="1">
    <citation type="submission" date="2022-07" db="EMBL/GenBank/DDBJ databases">
        <title>Genome Sequence of Leucocoprinus birnbaumii.</title>
        <authorList>
            <person name="Buettner E."/>
        </authorList>
    </citation>
    <scope>NUCLEOTIDE SEQUENCE</scope>
    <source>
        <strain evidence="2">VT141</strain>
    </source>
</reference>
<accession>A0AAD5W000</accession>
<sequence>MVCGMIINAIQVPSLVAVNFEDQAGNLLGIRCSTGELEAPSRLVIVGTVIVVTIDAVVTALVIWAKNRRWIREFGVTNTLVEKVYQDAILYFFTNTLAALAAIAITVKSTAQSELALRLASTLTSVVACRMIIGLKDIGGRQSLFGDSILPFASALSTIRFGSTAERGM</sequence>
<keyword evidence="1" id="KW-1133">Transmembrane helix</keyword>
<evidence type="ECO:0000313" key="2">
    <source>
        <dbReference type="EMBL" id="KAJ3572361.1"/>
    </source>
</evidence>
<evidence type="ECO:0000256" key="1">
    <source>
        <dbReference type="SAM" id="Phobius"/>
    </source>
</evidence>
<protein>
    <submittedName>
        <fullName evidence="2">Uncharacterized protein</fullName>
    </submittedName>
</protein>
<keyword evidence="1" id="KW-0472">Membrane</keyword>
<evidence type="ECO:0000313" key="3">
    <source>
        <dbReference type="Proteomes" id="UP001213000"/>
    </source>
</evidence>
<proteinExistence type="predicted"/>
<name>A0AAD5W000_9AGAR</name>